<dbReference type="EMBL" id="JAFMOU010000070">
    <property type="protein sequence ID" value="MBU9836608.1"/>
    <property type="molecule type" value="Genomic_DNA"/>
</dbReference>
<reference evidence="1 2" key="1">
    <citation type="submission" date="2021-03" db="EMBL/GenBank/DDBJ databases">
        <title>Five novel Rahnella species.</title>
        <authorList>
            <person name="Brady C."/>
            <person name="Asselin J."/>
            <person name="Beer S."/>
            <person name="Bruberg M.B."/>
            <person name="Crampton B."/>
            <person name="Venter S."/>
            <person name="Arnold D."/>
            <person name="Denman S."/>
        </authorList>
    </citation>
    <scope>NUCLEOTIDE SEQUENCE [LARGE SCALE GENOMIC DNA]</scope>
    <source>
        <strain evidence="1 2">L72c</strain>
    </source>
</reference>
<gene>
    <name evidence="1" type="ORF">J1786_17530</name>
</gene>
<name>A0ABS6L4S3_9GAMM</name>
<keyword evidence="2" id="KW-1185">Reference proteome</keyword>
<proteinExistence type="predicted"/>
<accession>A0ABS6L4S3</accession>
<evidence type="ECO:0000313" key="2">
    <source>
        <dbReference type="Proteomes" id="UP000699865"/>
    </source>
</evidence>
<organism evidence="1 2">
    <name type="scientific">Rahnella perminowiae</name>
    <dbReference type="NCBI Taxonomy" id="2816244"/>
    <lineage>
        <taxon>Bacteria</taxon>
        <taxon>Pseudomonadati</taxon>
        <taxon>Pseudomonadota</taxon>
        <taxon>Gammaproteobacteria</taxon>
        <taxon>Enterobacterales</taxon>
        <taxon>Yersiniaceae</taxon>
        <taxon>Rahnella</taxon>
    </lineage>
</organism>
<dbReference type="RefSeq" id="WP_217138895.1">
    <property type="nucleotide sequence ID" value="NZ_JAFMOU010000070.1"/>
</dbReference>
<protein>
    <submittedName>
        <fullName evidence="1">GNAT family N-acetyltransferase</fullName>
    </submittedName>
</protein>
<sequence length="196" mass="22126">MRFIEKNAAGRAPLTLRLVETRETTPEYDNNAMNFSLLTDKNEDVAAGRCVVLSEPGSRDYLYISAIYVEGNTNKPTKSHPNRFVGLGQLLLFSAIRYGMEQNIENASLLPVDDSQGFYLKMGFHPTIITDTVNRMVVTGVPLSSGHGKLNAKWRDHFYNASFLNPDFRGPNWSGNILNIYLNLRHRIMTNWTIVG</sequence>
<evidence type="ECO:0000313" key="1">
    <source>
        <dbReference type="EMBL" id="MBU9836608.1"/>
    </source>
</evidence>
<dbReference type="Proteomes" id="UP000699865">
    <property type="component" value="Unassembled WGS sequence"/>
</dbReference>
<comment type="caution">
    <text evidence="1">The sequence shown here is derived from an EMBL/GenBank/DDBJ whole genome shotgun (WGS) entry which is preliminary data.</text>
</comment>